<accession>A0ABW4Q7M3</accession>
<keyword evidence="3" id="KW-1185">Reference proteome</keyword>
<sequence>MTSTPQTSDDDRFFLHEGRKWRRADPSLPDDVAKQLLSQLGRARSAVNKYRKAKQEPKVKDARRRVQIAKEGLGERGTPWWEQSPAERQDRWEKAIKALDDLRTPDEPAMDSTPKESAPKDS</sequence>
<dbReference type="RefSeq" id="WP_343878655.1">
    <property type="nucleotide sequence ID" value="NZ_BAAAIJ010000022.1"/>
</dbReference>
<protein>
    <submittedName>
        <fullName evidence="2">2-polyprenylphenol hydroxylase</fullName>
    </submittedName>
</protein>
<feature type="region of interest" description="Disordered" evidence="1">
    <location>
        <begin position="43"/>
        <end position="122"/>
    </location>
</feature>
<gene>
    <name evidence="2" type="ORF">ACFSFX_08685</name>
</gene>
<comment type="caution">
    <text evidence="2">The sequence shown here is derived from an EMBL/GenBank/DDBJ whole genome shotgun (WGS) entry which is preliminary data.</text>
</comment>
<feature type="compositionally biased region" description="Basic and acidic residues" evidence="1">
    <location>
        <begin position="113"/>
        <end position="122"/>
    </location>
</feature>
<organism evidence="2 3">
    <name type="scientific">Arthrobacter flavus</name>
    <dbReference type="NCBI Taxonomy" id="95172"/>
    <lineage>
        <taxon>Bacteria</taxon>
        <taxon>Bacillati</taxon>
        <taxon>Actinomycetota</taxon>
        <taxon>Actinomycetes</taxon>
        <taxon>Micrococcales</taxon>
        <taxon>Micrococcaceae</taxon>
        <taxon>Arthrobacter</taxon>
    </lineage>
</organism>
<dbReference type="EMBL" id="JBHUGA010000024">
    <property type="protein sequence ID" value="MFD1846670.1"/>
    <property type="molecule type" value="Genomic_DNA"/>
</dbReference>
<name>A0ABW4Q7M3_9MICC</name>
<evidence type="ECO:0000313" key="2">
    <source>
        <dbReference type="EMBL" id="MFD1846670.1"/>
    </source>
</evidence>
<feature type="compositionally biased region" description="Basic and acidic residues" evidence="1">
    <location>
        <begin position="85"/>
        <end position="106"/>
    </location>
</feature>
<evidence type="ECO:0000313" key="3">
    <source>
        <dbReference type="Proteomes" id="UP001597307"/>
    </source>
</evidence>
<dbReference type="Proteomes" id="UP001597307">
    <property type="component" value="Unassembled WGS sequence"/>
</dbReference>
<reference evidence="3" key="1">
    <citation type="journal article" date="2019" name="Int. J. Syst. Evol. Microbiol.">
        <title>The Global Catalogue of Microorganisms (GCM) 10K type strain sequencing project: providing services to taxonomists for standard genome sequencing and annotation.</title>
        <authorList>
            <consortium name="The Broad Institute Genomics Platform"/>
            <consortium name="The Broad Institute Genome Sequencing Center for Infectious Disease"/>
            <person name="Wu L."/>
            <person name="Ma J."/>
        </authorList>
    </citation>
    <scope>NUCLEOTIDE SEQUENCE [LARGE SCALE GENOMIC DNA]</scope>
    <source>
        <strain evidence="3">JCM 11496</strain>
    </source>
</reference>
<evidence type="ECO:0000256" key="1">
    <source>
        <dbReference type="SAM" id="MobiDB-lite"/>
    </source>
</evidence>
<proteinExistence type="predicted"/>